<feature type="domain" description="NACHT" evidence="1">
    <location>
        <begin position="106"/>
        <end position="219"/>
    </location>
</feature>
<name>A0A5U4X9X9_SALET</name>
<dbReference type="SUPFAM" id="SSF52540">
    <property type="entry name" value="P-loop containing nucleoside triphosphate hydrolases"/>
    <property type="match status" value="1"/>
</dbReference>
<dbReference type="AlphaFoldDB" id="A0A5U4X9X9"/>
<dbReference type="Gene3D" id="3.40.50.300">
    <property type="entry name" value="P-loop containing nucleotide triphosphate hydrolases"/>
    <property type="match status" value="1"/>
</dbReference>
<proteinExistence type="predicted"/>
<accession>A0A5U4X9X9</accession>
<reference evidence="2" key="1">
    <citation type="submission" date="2018-07" db="EMBL/GenBank/DDBJ databases">
        <authorList>
            <consortium name="GenomeTrakr network: Whole genome sequencing for foodborne pathogen traceback"/>
        </authorList>
    </citation>
    <scope>NUCLEOTIDE SEQUENCE</scope>
    <source>
        <strain evidence="2">CFSAN032048</strain>
    </source>
</reference>
<dbReference type="InterPro" id="IPR007111">
    <property type="entry name" value="NACHT_NTPase"/>
</dbReference>
<gene>
    <name evidence="2" type="ORF">AXT19_22040</name>
</gene>
<evidence type="ECO:0000259" key="1">
    <source>
        <dbReference type="PROSITE" id="PS50837"/>
    </source>
</evidence>
<comment type="caution">
    <text evidence="2">The sequence shown here is derived from an EMBL/GenBank/DDBJ whole genome shotgun (WGS) entry which is preliminary data.</text>
</comment>
<dbReference type="Pfam" id="PF05729">
    <property type="entry name" value="NACHT"/>
    <property type="match status" value="1"/>
</dbReference>
<feature type="non-terminal residue" evidence="2">
    <location>
        <position position="332"/>
    </location>
</feature>
<dbReference type="PROSITE" id="PS50837">
    <property type="entry name" value="NACHT"/>
    <property type="match status" value="1"/>
</dbReference>
<dbReference type="InterPro" id="IPR027417">
    <property type="entry name" value="P-loop_NTPase"/>
</dbReference>
<evidence type="ECO:0000313" key="2">
    <source>
        <dbReference type="EMBL" id="EBQ2253954.1"/>
    </source>
</evidence>
<sequence>MMDFIYQELAKAGIALSVKELFTRVVSAWDKKNLSGKQLVRELTGSDVYLNYLEKHVARVVRLRTIHSADYDILLTNLYHPLGITSLSPGATEHKVNDGFYIENQHITNIIGIAGQGKSTILRKLFIEQIKNGTKIPFFIELRRTGNDGIIKSLENTLINLGLHPTSQAIDELLFSNKISLMLDGFDEVNSKQKDILLSEILMLNVKYALQVIVTSRPGTTVCNEPSIVNYKVEKLKEKDILAIIEKLNTNNGVIDKEQLPKIKDIIKNNKNLVSVMTSPILVTLFHVCYPFMDIIPNNTVEFYSNLFMTLYLRHDKVKNFDREKSSSLSHN</sequence>
<dbReference type="EMBL" id="AAGOHL010000166">
    <property type="protein sequence ID" value="EBQ2253954.1"/>
    <property type="molecule type" value="Genomic_DNA"/>
</dbReference>
<protein>
    <submittedName>
        <fullName evidence="2">NACHT domain-containing protein</fullName>
    </submittedName>
</protein>
<organism evidence="2">
    <name type="scientific">Salmonella enterica I</name>
    <dbReference type="NCBI Taxonomy" id="59201"/>
    <lineage>
        <taxon>Bacteria</taxon>
        <taxon>Pseudomonadati</taxon>
        <taxon>Pseudomonadota</taxon>
        <taxon>Gammaproteobacteria</taxon>
        <taxon>Enterobacterales</taxon>
        <taxon>Enterobacteriaceae</taxon>
        <taxon>Salmonella</taxon>
    </lineage>
</organism>